<keyword evidence="2" id="KW-1185">Reference proteome</keyword>
<evidence type="ECO:0000313" key="1">
    <source>
        <dbReference type="EMBL" id="CAK72862.1"/>
    </source>
</evidence>
<dbReference type="AlphaFoldDB" id="A0CPZ5"/>
<evidence type="ECO:0000313" key="2">
    <source>
        <dbReference type="Proteomes" id="UP000000600"/>
    </source>
</evidence>
<accession>A0CPZ5</accession>
<reference evidence="1 2" key="1">
    <citation type="journal article" date="2006" name="Nature">
        <title>Global trends of whole-genome duplications revealed by the ciliate Paramecium tetraurelia.</title>
        <authorList>
            <consortium name="Genoscope"/>
            <person name="Aury J.-M."/>
            <person name="Jaillon O."/>
            <person name="Duret L."/>
            <person name="Noel B."/>
            <person name="Jubin C."/>
            <person name="Porcel B.M."/>
            <person name="Segurens B."/>
            <person name="Daubin V."/>
            <person name="Anthouard V."/>
            <person name="Aiach N."/>
            <person name="Arnaiz O."/>
            <person name="Billaut A."/>
            <person name="Beisson J."/>
            <person name="Blanc I."/>
            <person name="Bouhouche K."/>
            <person name="Camara F."/>
            <person name="Duharcourt S."/>
            <person name="Guigo R."/>
            <person name="Gogendeau D."/>
            <person name="Katinka M."/>
            <person name="Keller A.-M."/>
            <person name="Kissmehl R."/>
            <person name="Klotz C."/>
            <person name="Koll F."/>
            <person name="Le Moue A."/>
            <person name="Lepere C."/>
            <person name="Malinsky S."/>
            <person name="Nowacki M."/>
            <person name="Nowak J.K."/>
            <person name="Plattner H."/>
            <person name="Poulain J."/>
            <person name="Ruiz F."/>
            <person name="Serrano V."/>
            <person name="Zagulski M."/>
            <person name="Dessen P."/>
            <person name="Betermier M."/>
            <person name="Weissenbach J."/>
            <person name="Scarpelli C."/>
            <person name="Schachter V."/>
            <person name="Sperling L."/>
            <person name="Meyer E."/>
            <person name="Cohen J."/>
            <person name="Wincker P."/>
        </authorList>
    </citation>
    <scope>NUCLEOTIDE SEQUENCE [LARGE SCALE GENOMIC DNA]</scope>
    <source>
        <strain evidence="1 2">Stock d4-2</strain>
    </source>
</reference>
<dbReference type="GeneID" id="5026045"/>
<organism evidence="1 2">
    <name type="scientific">Paramecium tetraurelia</name>
    <dbReference type="NCBI Taxonomy" id="5888"/>
    <lineage>
        <taxon>Eukaryota</taxon>
        <taxon>Sar</taxon>
        <taxon>Alveolata</taxon>
        <taxon>Ciliophora</taxon>
        <taxon>Intramacronucleata</taxon>
        <taxon>Oligohymenophorea</taxon>
        <taxon>Peniculida</taxon>
        <taxon>Parameciidae</taxon>
        <taxon>Paramecium</taxon>
    </lineage>
</organism>
<dbReference type="KEGG" id="ptm:GSPATT00038819001"/>
<gene>
    <name evidence="1" type="ORF">GSPATT00038819001</name>
</gene>
<sequence length="68" mass="8217">MVEISEILQSTFEQINQIFKKNEEIINNEMANNKSELKQERDRILYNNLELKKVTQGWYRQSDLITKQ</sequence>
<name>A0CPZ5_PARTE</name>
<dbReference type="RefSeq" id="XP_001440259.1">
    <property type="nucleotide sequence ID" value="XM_001440222.1"/>
</dbReference>
<dbReference type="HOGENOM" id="CLU_2799453_0_0_1"/>
<proteinExistence type="predicted"/>
<protein>
    <submittedName>
        <fullName evidence="1">Uncharacterized protein</fullName>
    </submittedName>
</protein>
<dbReference type="EMBL" id="CT868135">
    <property type="protein sequence ID" value="CAK72862.1"/>
    <property type="molecule type" value="Genomic_DNA"/>
</dbReference>
<dbReference type="Proteomes" id="UP000000600">
    <property type="component" value="Unassembled WGS sequence"/>
</dbReference>
<dbReference type="InParanoid" id="A0CPZ5"/>